<dbReference type="SUPFAM" id="SSF103473">
    <property type="entry name" value="MFS general substrate transporter"/>
    <property type="match status" value="1"/>
</dbReference>
<feature type="transmembrane region" description="Helical" evidence="5">
    <location>
        <begin position="357"/>
        <end position="374"/>
    </location>
</feature>
<dbReference type="Pfam" id="PF07690">
    <property type="entry name" value="MFS_1"/>
    <property type="match status" value="1"/>
</dbReference>
<accession>A0A0K0X161</accession>
<feature type="transmembrane region" description="Helical" evidence="5">
    <location>
        <begin position="124"/>
        <end position="143"/>
    </location>
</feature>
<dbReference type="PRINTS" id="PR01035">
    <property type="entry name" value="TCRTETA"/>
</dbReference>
<evidence type="ECO:0000313" key="7">
    <source>
        <dbReference type="EMBL" id="AKS31164.1"/>
    </source>
</evidence>
<dbReference type="InterPro" id="IPR020846">
    <property type="entry name" value="MFS_dom"/>
</dbReference>
<comment type="subcellular location">
    <subcellularLocation>
        <location evidence="1">Cell membrane</location>
        <topology evidence="1">Multi-pass membrane protein</topology>
    </subcellularLocation>
</comment>
<feature type="transmembrane region" description="Helical" evidence="5">
    <location>
        <begin position="239"/>
        <end position="256"/>
    </location>
</feature>
<dbReference type="PANTHER" id="PTHR42910:SF1">
    <property type="entry name" value="MAJOR FACILITATOR SUPERFAMILY (MFS) PROFILE DOMAIN-CONTAINING PROTEIN"/>
    <property type="match status" value="1"/>
</dbReference>
<evidence type="ECO:0000313" key="8">
    <source>
        <dbReference type="Proteomes" id="UP000062255"/>
    </source>
</evidence>
<feature type="transmembrane region" description="Helical" evidence="5">
    <location>
        <begin position="268"/>
        <end position="285"/>
    </location>
</feature>
<feature type="transmembrane region" description="Helical" evidence="5">
    <location>
        <begin position="91"/>
        <end position="112"/>
    </location>
</feature>
<feature type="transmembrane region" description="Helical" evidence="5">
    <location>
        <begin position="205"/>
        <end position="227"/>
    </location>
</feature>
<evidence type="ECO:0000256" key="2">
    <source>
        <dbReference type="ARBA" id="ARBA00022692"/>
    </source>
</evidence>
<evidence type="ECO:0000259" key="6">
    <source>
        <dbReference type="PROSITE" id="PS50850"/>
    </source>
</evidence>
<keyword evidence="2 5" id="KW-0812">Transmembrane</keyword>
<keyword evidence="4 5" id="KW-0472">Membrane</keyword>
<evidence type="ECO:0000256" key="5">
    <source>
        <dbReference type="SAM" id="Phobius"/>
    </source>
</evidence>
<dbReference type="InterPro" id="IPR001958">
    <property type="entry name" value="Tet-R_TetA/multi-R_MdtG-like"/>
</dbReference>
<dbReference type="GO" id="GO:0005886">
    <property type="term" value="C:plasma membrane"/>
    <property type="evidence" value="ECO:0007669"/>
    <property type="project" value="UniProtKB-SubCell"/>
</dbReference>
<dbReference type="InterPro" id="IPR036259">
    <property type="entry name" value="MFS_trans_sf"/>
</dbReference>
<keyword evidence="3 5" id="KW-1133">Transmembrane helix</keyword>
<sequence length="379" mass="38240">MVWFMAVAAAVGTATIYPLQPAIAVVAESVDSSVAAVGVALSCGPVGYLLGLAVLVPLVDRYPPRHLVALQFAVLGLALAASAVAGSPWLLGITVGIIGAMSTVGAQLSSVAGRFAPARRRATTLGIVTAGISGGIIGGRLFGGWLTDQIGWRNMLLVLSALCAVVASAVLLTLPAARGAVRSNCLTSLREMPMLHRRHPPLRTAAARGALWFFAFCAVWSGLAVALAQPPFGYSADTIGLFALAGLLGMGATWVAGASTDRVGARTVILIGLVLAGSSTAVLAISLHNTAATLICLALDAGLFAAQVANQSTVLSIDPTAPGRFNGAYMVPYFVGGSLGTAFGCVAVGWFGWSTTALLAAGAIGVAAAQTSLLPHGEP</sequence>
<feature type="transmembrane region" description="Helical" evidence="5">
    <location>
        <begin position="67"/>
        <end position="85"/>
    </location>
</feature>
<protein>
    <submittedName>
        <fullName evidence="7">MFS transporter</fullName>
    </submittedName>
</protein>
<dbReference type="PANTHER" id="PTHR42910">
    <property type="entry name" value="TRANSPORTER SCO4007-RELATED"/>
    <property type="match status" value="1"/>
</dbReference>
<feature type="transmembrane region" description="Helical" evidence="5">
    <location>
        <begin position="155"/>
        <end position="174"/>
    </location>
</feature>
<feature type="transmembrane region" description="Helical" evidence="5">
    <location>
        <begin position="330"/>
        <end position="351"/>
    </location>
</feature>
<dbReference type="AlphaFoldDB" id="A0A0K0X161"/>
<evidence type="ECO:0000256" key="1">
    <source>
        <dbReference type="ARBA" id="ARBA00004651"/>
    </source>
</evidence>
<evidence type="ECO:0000256" key="4">
    <source>
        <dbReference type="ARBA" id="ARBA00023136"/>
    </source>
</evidence>
<name>A0A0K0X161_MYCGD</name>
<dbReference type="Proteomes" id="UP000062255">
    <property type="component" value="Chromosome"/>
</dbReference>
<reference evidence="7 8" key="1">
    <citation type="submission" date="2015-07" db="EMBL/GenBank/DDBJ databases">
        <title>Complete genome sequence of Mycobacterium goodii X7B, a facultative thermophilic biodesulfurizing bacterium.</title>
        <authorList>
            <person name="Yu B."/>
            <person name="Li F."/>
            <person name="Xu P."/>
        </authorList>
    </citation>
    <scope>NUCLEOTIDE SEQUENCE [LARGE SCALE GENOMIC DNA]</scope>
    <source>
        <strain evidence="7 8">X7B</strain>
    </source>
</reference>
<dbReference type="GO" id="GO:0022857">
    <property type="term" value="F:transmembrane transporter activity"/>
    <property type="evidence" value="ECO:0007669"/>
    <property type="project" value="InterPro"/>
</dbReference>
<dbReference type="EMBL" id="CP012150">
    <property type="protein sequence ID" value="AKS31164.1"/>
    <property type="molecule type" value="Genomic_DNA"/>
</dbReference>
<dbReference type="PROSITE" id="PS50850">
    <property type="entry name" value="MFS"/>
    <property type="match status" value="1"/>
</dbReference>
<feature type="domain" description="Major facilitator superfamily (MFS) profile" evidence="6">
    <location>
        <begin position="1"/>
        <end position="379"/>
    </location>
</feature>
<proteinExistence type="predicted"/>
<feature type="transmembrane region" description="Helical" evidence="5">
    <location>
        <begin position="34"/>
        <end position="55"/>
    </location>
</feature>
<dbReference type="KEGG" id="mgo:AFA91_03870"/>
<dbReference type="InterPro" id="IPR011701">
    <property type="entry name" value="MFS"/>
</dbReference>
<dbReference type="CDD" id="cd17324">
    <property type="entry name" value="MFS_NepI_like"/>
    <property type="match status" value="1"/>
</dbReference>
<gene>
    <name evidence="7" type="ORF">AFA91_03870</name>
</gene>
<organism evidence="7 8">
    <name type="scientific">Mycolicibacterium goodii</name>
    <name type="common">Mycobacterium goodii</name>
    <dbReference type="NCBI Taxonomy" id="134601"/>
    <lineage>
        <taxon>Bacteria</taxon>
        <taxon>Bacillati</taxon>
        <taxon>Actinomycetota</taxon>
        <taxon>Actinomycetes</taxon>
        <taxon>Mycobacteriales</taxon>
        <taxon>Mycobacteriaceae</taxon>
        <taxon>Mycolicibacterium</taxon>
    </lineage>
</organism>
<evidence type="ECO:0000256" key="3">
    <source>
        <dbReference type="ARBA" id="ARBA00022989"/>
    </source>
</evidence>
<dbReference type="Gene3D" id="1.20.1250.20">
    <property type="entry name" value="MFS general substrate transporter like domains"/>
    <property type="match status" value="1"/>
</dbReference>
<dbReference type="PATRIC" id="fig|134601.6.peg.804"/>